<accession>A0A0D2D564</accession>
<dbReference type="EMBL" id="KN847344">
    <property type="protein sequence ID" value="KIW37465.1"/>
    <property type="molecule type" value="Genomic_DNA"/>
</dbReference>
<evidence type="ECO:0000313" key="7">
    <source>
        <dbReference type="Proteomes" id="UP000053342"/>
    </source>
</evidence>
<dbReference type="InterPro" id="IPR051013">
    <property type="entry name" value="MBL_superfamily_lactonases"/>
</dbReference>
<protein>
    <recommendedName>
        <fullName evidence="5">Metallo-beta-lactamase domain-containing protein</fullName>
    </recommendedName>
</protein>
<reference evidence="6 7" key="1">
    <citation type="submission" date="2015-01" db="EMBL/GenBank/DDBJ databases">
        <title>The Genome Sequence of Exophiala oligosperma CBS72588.</title>
        <authorList>
            <consortium name="The Broad Institute Genomics Platform"/>
            <person name="Cuomo C."/>
            <person name="de Hoog S."/>
            <person name="Gorbushina A."/>
            <person name="Stielow B."/>
            <person name="Teixiera M."/>
            <person name="Abouelleil A."/>
            <person name="Chapman S.B."/>
            <person name="Priest M."/>
            <person name="Young S.K."/>
            <person name="Wortman J."/>
            <person name="Nusbaum C."/>
            <person name="Birren B."/>
        </authorList>
    </citation>
    <scope>NUCLEOTIDE SEQUENCE [LARGE SCALE GENOMIC DNA]</scope>
    <source>
        <strain evidence="6 7">CBS 72588</strain>
    </source>
</reference>
<keyword evidence="2" id="KW-0479">Metal-binding</keyword>
<dbReference type="GO" id="GO:0016787">
    <property type="term" value="F:hydrolase activity"/>
    <property type="evidence" value="ECO:0007669"/>
    <property type="project" value="UniProtKB-KW"/>
</dbReference>
<dbReference type="Proteomes" id="UP000053342">
    <property type="component" value="Unassembled WGS sequence"/>
</dbReference>
<dbReference type="Pfam" id="PF00753">
    <property type="entry name" value="Lactamase_B"/>
    <property type="match status" value="1"/>
</dbReference>
<evidence type="ECO:0000313" key="6">
    <source>
        <dbReference type="EMBL" id="KIW37465.1"/>
    </source>
</evidence>
<evidence type="ECO:0000256" key="3">
    <source>
        <dbReference type="ARBA" id="ARBA00022801"/>
    </source>
</evidence>
<feature type="domain" description="Metallo-beta-lactamase" evidence="5">
    <location>
        <begin position="50"/>
        <end position="265"/>
    </location>
</feature>
<proteinExistence type="inferred from homology"/>
<dbReference type="STRING" id="215243.A0A0D2D564"/>
<dbReference type="Gene3D" id="3.60.15.10">
    <property type="entry name" value="Ribonuclease Z/Hydroxyacylglutathione hydrolase-like"/>
    <property type="match status" value="1"/>
</dbReference>
<dbReference type="InterPro" id="IPR036866">
    <property type="entry name" value="RibonucZ/Hydroxyglut_hydro"/>
</dbReference>
<dbReference type="VEuPathDB" id="FungiDB:PV06_10504"/>
<dbReference type="PANTHER" id="PTHR42978">
    <property type="entry name" value="QUORUM-QUENCHING LACTONASE YTNP-RELATED-RELATED"/>
    <property type="match status" value="1"/>
</dbReference>
<name>A0A0D2D564_9EURO</name>
<keyword evidence="3" id="KW-0378">Hydrolase</keyword>
<dbReference type="OrthoDB" id="10250730at2759"/>
<evidence type="ECO:0000256" key="2">
    <source>
        <dbReference type="ARBA" id="ARBA00022723"/>
    </source>
</evidence>
<keyword evidence="7" id="KW-1185">Reference proteome</keyword>
<dbReference type="HOGENOM" id="CLU_030571_1_0_1"/>
<dbReference type="AlphaFoldDB" id="A0A0D2D564"/>
<dbReference type="InterPro" id="IPR001279">
    <property type="entry name" value="Metallo-B-lactamas"/>
</dbReference>
<dbReference type="PANTHER" id="PTHR42978:SF5">
    <property type="entry name" value="METALLO-BETA-LACTAMASE DOMAIN-CONTAINING PROTEIN"/>
    <property type="match status" value="1"/>
</dbReference>
<gene>
    <name evidence="6" type="ORF">PV06_10504</name>
</gene>
<dbReference type="SMART" id="SM00849">
    <property type="entry name" value="Lactamase_B"/>
    <property type="match status" value="1"/>
</dbReference>
<dbReference type="GeneID" id="27362578"/>
<comment type="similarity">
    <text evidence="1">Belongs to the metallo-beta-lactamase superfamily.</text>
</comment>
<evidence type="ECO:0000259" key="5">
    <source>
        <dbReference type="SMART" id="SM00849"/>
    </source>
</evidence>
<dbReference type="CDD" id="cd07730">
    <property type="entry name" value="metallo-hydrolase-like_MBL-fold"/>
    <property type="match status" value="1"/>
</dbReference>
<sequence>MAAPRKAVSIPSGEIAVTVKLINPVNFGPAILKRFMAPDVPGLATFKTSPSLSFLLEHPSGRRLVFDLGIRKDYENYSKSIADYLPTTNYKIQIEKNVIDILDEHGVPGTDIEAVIWSHWHWDHIGDPSTFPWSTDLVVGPGFKKAMLPGYPANPASPIRESDYEGRNLREIDFDGPEEFKIGQFRAFDYFGDGTFYLLDSPGHAIGHLCGLARTQTNPASFILMGGDICHYAGIFRPSEYLPVPKSITPHPLQPASSLAFCPGSAFDNLQKSRGRNPTDTLYDMTYGHDIPLATETMRYLQELDCLDNIFVIIAHDSTVRDGVDHFPKSLNAWKEKGWGNDLKWAFFRDLEQYWKSQAVAK</sequence>
<organism evidence="6 7">
    <name type="scientific">Exophiala oligosperma</name>
    <dbReference type="NCBI Taxonomy" id="215243"/>
    <lineage>
        <taxon>Eukaryota</taxon>
        <taxon>Fungi</taxon>
        <taxon>Dikarya</taxon>
        <taxon>Ascomycota</taxon>
        <taxon>Pezizomycotina</taxon>
        <taxon>Eurotiomycetes</taxon>
        <taxon>Chaetothyriomycetidae</taxon>
        <taxon>Chaetothyriales</taxon>
        <taxon>Herpotrichiellaceae</taxon>
        <taxon>Exophiala</taxon>
    </lineage>
</organism>
<evidence type="ECO:0000256" key="1">
    <source>
        <dbReference type="ARBA" id="ARBA00007749"/>
    </source>
</evidence>
<keyword evidence="4" id="KW-0862">Zinc</keyword>
<evidence type="ECO:0000256" key="4">
    <source>
        <dbReference type="ARBA" id="ARBA00022833"/>
    </source>
</evidence>
<dbReference type="RefSeq" id="XP_016257681.1">
    <property type="nucleotide sequence ID" value="XM_016412061.1"/>
</dbReference>
<dbReference type="GO" id="GO:0046872">
    <property type="term" value="F:metal ion binding"/>
    <property type="evidence" value="ECO:0007669"/>
    <property type="project" value="UniProtKB-KW"/>
</dbReference>
<dbReference type="SUPFAM" id="SSF56281">
    <property type="entry name" value="Metallo-hydrolase/oxidoreductase"/>
    <property type="match status" value="1"/>
</dbReference>